<dbReference type="InParanoid" id="A0A1S0UBD4"/>
<sequence>MTSNLNSLVSSDKNRKKKVYESENSEDGMRIFVEWMDGCLTVKLSVYQVYVYVCILKKFYEHALFDFETLTYSGKFSEKLAEKFGVNFENTSFTYFTYAKTWDRLDKKNSHRDDNTNSAISTTKRTYH</sequence>
<dbReference type="AlphaFoldDB" id="A0A1S0UBD4"/>
<feature type="compositionally biased region" description="Polar residues" evidence="1">
    <location>
        <begin position="116"/>
        <end position="128"/>
    </location>
</feature>
<evidence type="ECO:0000313" key="2">
    <source>
        <dbReference type="EMBL" id="EFO27898.1"/>
    </source>
</evidence>
<dbReference type="GeneID" id="9937951"/>
<dbReference type="KEGG" id="loa:LOAG_00578"/>
<evidence type="ECO:0000256" key="1">
    <source>
        <dbReference type="SAM" id="MobiDB-lite"/>
    </source>
</evidence>
<name>A0A1S0UBD4_LOALO</name>
<gene>
    <name evidence="2" type="ORF">LOAG_00578</name>
</gene>
<organism evidence="2">
    <name type="scientific">Loa loa</name>
    <name type="common">Eye worm</name>
    <name type="synonym">Filaria loa</name>
    <dbReference type="NCBI Taxonomy" id="7209"/>
    <lineage>
        <taxon>Eukaryota</taxon>
        <taxon>Metazoa</taxon>
        <taxon>Ecdysozoa</taxon>
        <taxon>Nematoda</taxon>
        <taxon>Chromadorea</taxon>
        <taxon>Rhabditida</taxon>
        <taxon>Spirurina</taxon>
        <taxon>Spiruromorpha</taxon>
        <taxon>Filarioidea</taxon>
        <taxon>Onchocercidae</taxon>
        <taxon>Loa</taxon>
    </lineage>
</organism>
<proteinExistence type="predicted"/>
<dbReference type="RefSeq" id="XP_003136166.1">
    <property type="nucleotide sequence ID" value="XM_003136118.1"/>
</dbReference>
<protein>
    <submittedName>
        <fullName evidence="2">Uncharacterized protein</fullName>
    </submittedName>
</protein>
<dbReference type="CTD" id="9937951"/>
<dbReference type="EMBL" id="JH712086">
    <property type="protein sequence ID" value="EFO27898.1"/>
    <property type="molecule type" value="Genomic_DNA"/>
</dbReference>
<feature type="region of interest" description="Disordered" evidence="1">
    <location>
        <begin position="108"/>
        <end position="128"/>
    </location>
</feature>
<reference evidence="2" key="1">
    <citation type="submission" date="2012-04" db="EMBL/GenBank/DDBJ databases">
        <title>The Genome Sequence of Loa loa.</title>
        <authorList>
            <consortium name="The Broad Institute Genome Sequencing Platform"/>
            <consortium name="Broad Institute Genome Sequencing Center for Infectious Disease"/>
            <person name="Nutman T.B."/>
            <person name="Fink D.L."/>
            <person name="Russ C."/>
            <person name="Young S."/>
            <person name="Zeng Q."/>
            <person name="Gargeya S."/>
            <person name="Alvarado L."/>
            <person name="Berlin A."/>
            <person name="Chapman S.B."/>
            <person name="Chen Z."/>
            <person name="Freedman E."/>
            <person name="Gellesch M."/>
            <person name="Goldberg J."/>
            <person name="Griggs A."/>
            <person name="Gujja S."/>
            <person name="Heilman E.R."/>
            <person name="Heiman D."/>
            <person name="Howarth C."/>
            <person name="Mehta T."/>
            <person name="Neiman D."/>
            <person name="Pearson M."/>
            <person name="Roberts A."/>
            <person name="Saif S."/>
            <person name="Shea T."/>
            <person name="Shenoy N."/>
            <person name="Sisk P."/>
            <person name="Stolte C."/>
            <person name="Sykes S."/>
            <person name="White J."/>
            <person name="Yandava C."/>
            <person name="Haas B."/>
            <person name="Henn M.R."/>
            <person name="Nusbaum C."/>
            <person name="Birren B."/>
        </authorList>
    </citation>
    <scope>NUCLEOTIDE SEQUENCE [LARGE SCALE GENOMIC DNA]</scope>
</reference>
<accession>A0A1S0UBD4</accession>